<feature type="transmembrane region" description="Helical" evidence="1">
    <location>
        <begin position="7"/>
        <end position="29"/>
    </location>
</feature>
<evidence type="ECO:0000256" key="1">
    <source>
        <dbReference type="SAM" id="Phobius"/>
    </source>
</evidence>
<evidence type="ECO:0000313" key="2">
    <source>
        <dbReference type="EMBL" id="SVE57385.1"/>
    </source>
</evidence>
<protein>
    <submittedName>
        <fullName evidence="2">Uncharacterized protein</fullName>
    </submittedName>
</protein>
<organism evidence="2">
    <name type="scientific">marine metagenome</name>
    <dbReference type="NCBI Taxonomy" id="408172"/>
    <lineage>
        <taxon>unclassified sequences</taxon>
        <taxon>metagenomes</taxon>
        <taxon>ecological metagenomes</taxon>
    </lineage>
</organism>
<gene>
    <name evidence="2" type="ORF">METZ01_LOCUS510239</name>
</gene>
<accession>A0A383EM96</accession>
<keyword evidence="1" id="KW-0812">Transmembrane</keyword>
<keyword evidence="1" id="KW-1133">Transmembrane helix</keyword>
<keyword evidence="1" id="KW-0472">Membrane</keyword>
<name>A0A383EM96_9ZZZZ</name>
<reference evidence="2" key="1">
    <citation type="submission" date="2018-05" db="EMBL/GenBank/DDBJ databases">
        <authorList>
            <person name="Lanie J.A."/>
            <person name="Ng W.-L."/>
            <person name="Kazmierczak K.M."/>
            <person name="Andrzejewski T.M."/>
            <person name="Davidsen T.M."/>
            <person name="Wayne K.J."/>
            <person name="Tettelin H."/>
            <person name="Glass J.I."/>
            <person name="Rusch D."/>
            <person name="Podicherti R."/>
            <person name="Tsui H.-C.T."/>
            <person name="Winkler M.E."/>
        </authorList>
    </citation>
    <scope>NUCLEOTIDE SEQUENCE</scope>
</reference>
<dbReference type="AlphaFoldDB" id="A0A383EM96"/>
<dbReference type="EMBL" id="UINC01226765">
    <property type="protein sequence ID" value="SVE57385.1"/>
    <property type="molecule type" value="Genomic_DNA"/>
</dbReference>
<proteinExistence type="predicted"/>
<feature type="non-terminal residue" evidence="2">
    <location>
        <position position="74"/>
    </location>
</feature>
<sequence>MKKFLKILKMFIGPIIILVLLELFSPFLLHKVPLYLHGNLDSDLLALAQTSKRSLIPEDYILLLGNSNAVGLGE</sequence>